<dbReference type="Gene3D" id="3.10.620.30">
    <property type="match status" value="1"/>
</dbReference>
<dbReference type="RefSeq" id="WP_100867422.1">
    <property type="nucleotide sequence ID" value="NZ_PHUF01000004.1"/>
</dbReference>
<gene>
    <name evidence="2" type="ORF">B0I00_2197</name>
</gene>
<dbReference type="SUPFAM" id="SSF54001">
    <property type="entry name" value="Cysteine proteinases"/>
    <property type="match status" value="1"/>
</dbReference>
<dbReference type="PANTHER" id="PTHR33490:SF7">
    <property type="entry name" value="BLR2979 PROTEIN"/>
    <property type="match status" value="1"/>
</dbReference>
<dbReference type="GO" id="GO:0008233">
    <property type="term" value="F:peptidase activity"/>
    <property type="evidence" value="ECO:0007669"/>
    <property type="project" value="UniProtKB-KW"/>
</dbReference>
<dbReference type="Pfam" id="PF01841">
    <property type="entry name" value="Transglut_core"/>
    <property type="match status" value="1"/>
</dbReference>
<reference evidence="2 3" key="1">
    <citation type="submission" date="2017-11" db="EMBL/GenBank/DDBJ databases">
        <title>Genomic Encyclopedia of Type Strains, Phase III (KMG-III): the genomes of soil and plant-associated and newly described type strains.</title>
        <authorList>
            <person name="Whitman W."/>
        </authorList>
    </citation>
    <scope>NUCLEOTIDE SEQUENCE [LARGE SCALE GENOMIC DNA]</scope>
    <source>
        <strain evidence="2 3">CGMCC 1.12274</strain>
    </source>
</reference>
<sequence length="289" mass="31274">MIYKVRHATQMTYAAPVAAARYNLRLQPATWSGQRMRDYLLTVNPAPARSTNNSGPYWVVTTQIEFNRPLRELELVSEFTMEVDPPLEGQRGPSLDVLREQVLAARDLTPLAPAPYLFASRIAVPSTDIAAWAARHVPAGAGVVEVASAIMTAIAQEFDYRPGATTSATPPSEAFAARAGVCQDFSHVMIIALRAQGIPAAYASGYLRTVPPPGKERLVGADAMHAWVNVWCGKDLGWIGFDPTNACLVHDDHIQIGMGRDYADVSPIDGTFLGSAPQTMVTSVDVRVV</sequence>
<dbReference type="Pfam" id="PF08379">
    <property type="entry name" value="Bact_transglu_N"/>
    <property type="match status" value="1"/>
</dbReference>
<protein>
    <submittedName>
        <fullName evidence="2">Transglutaminase-like putative cysteine protease</fullName>
    </submittedName>
</protein>
<name>A0A2N0H6P4_9SPHN</name>
<evidence type="ECO:0000313" key="2">
    <source>
        <dbReference type="EMBL" id="PKB14599.1"/>
    </source>
</evidence>
<dbReference type="AlphaFoldDB" id="A0A2N0H6P4"/>
<dbReference type="SMART" id="SM00460">
    <property type="entry name" value="TGc"/>
    <property type="match status" value="1"/>
</dbReference>
<dbReference type="Proteomes" id="UP000232587">
    <property type="component" value="Unassembled WGS sequence"/>
</dbReference>
<dbReference type="GO" id="GO:0006508">
    <property type="term" value="P:proteolysis"/>
    <property type="evidence" value="ECO:0007669"/>
    <property type="project" value="UniProtKB-KW"/>
</dbReference>
<dbReference type="PANTHER" id="PTHR33490">
    <property type="entry name" value="BLR5614 PROTEIN-RELATED"/>
    <property type="match status" value="1"/>
</dbReference>
<proteinExistence type="predicted"/>
<keyword evidence="2" id="KW-0378">Hydrolase</keyword>
<dbReference type="InterPro" id="IPR013589">
    <property type="entry name" value="Bac_transglu_N"/>
</dbReference>
<comment type="caution">
    <text evidence="2">The sequence shown here is derived from an EMBL/GenBank/DDBJ whole genome shotgun (WGS) entry which is preliminary data.</text>
</comment>
<dbReference type="InterPro" id="IPR002931">
    <property type="entry name" value="Transglutaminase-like"/>
</dbReference>
<dbReference type="InterPro" id="IPR038765">
    <property type="entry name" value="Papain-like_cys_pep_sf"/>
</dbReference>
<dbReference type="EMBL" id="PHUF01000004">
    <property type="protein sequence ID" value="PKB14599.1"/>
    <property type="molecule type" value="Genomic_DNA"/>
</dbReference>
<feature type="domain" description="Transglutaminase-like" evidence="1">
    <location>
        <begin position="174"/>
        <end position="245"/>
    </location>
</feature>
<keyword evidence="3" id="KW-1185">Reference proteome</keyword>
<dbReference type="OrthoDB" id="9804023at2"/>
<accession>A0A2N0H6P4</accession>
<evidence type="ECO:0000313" key="3">
    <source>
        <dbReference type="Proteomes" id="UP000232587"/>
    </source>
</evidence>
<keyword evidence="2" id="KW-0645">Protease</keyword>
<organism evidence="2 3">
    <name type="scientific">Novosphingobium kunmingense</name>
    <dbReference type="NCBI Taxonomy" id="1211806"/>
    <lineage>
        <taxon>Bacteria</taxon>
        <taxon>Pseudomonadati</taxon>
        <taxon>Pseudomonadota</taxon>
        <taxon>Alphaproteobacteria</taxon>
        <taxon>Sphingomonadales</taxon>
        <taxon>Sphingomonadaceae</taxon>
        <taxon>Novosphingobium</taxon>
    </lineage>
</organism>
<evidence type="ECO:0000259" key="1">
    <source>
        <dbReference type="SMART" id="SM00460"/>
    </source>
</evidence>